<dbReference type="PANTHER" id="PTHR37423:SF2">
    <property type="entry name" value="MEMBRANE-BOUND LYTIC MUREIN TRANSGLYCOSYLASE C"/>
    <property type="match status" value="1"/>
</dbReference>
<name>A0A401ZFE8_9CHLR</name>
<dbReference type="CDD" id="cd00254">
    <property type="entry name" value="LT-like"/>
    <property type="match status" value="1"/>
</dbReference>
<dbReference type="InterPro" id="IPR008258">
    <property type="entry name" value="Transglycosylase_SLT_dom_1"/>
</dbReference>
<protein>
    <recommendedName>
        <fullName evidence="2">Transglycosylase SLT domain-containing protein</fullName>
    </recommendedName>
</protein>
<proteinExistence type="predicted"/>
<dbReference type="InterPro" id="IPR023346">
    <property type="entry name" value="Lysozyme-like_dom_sf"/>
</dbReference>
<reference evidence="4" key="1">
    <citation type="submission" date="2018-12" db="EMBL/GenBank/DDBJ databases">
        <title>Tengunoibacter tsumagoiensis gen. nov., sp. nov., Dictyobacter kobayashii sp. nov., D. alpinus sp. nov., and D. joshuensis sp. nov. and description of Dictyobacteraceae fam. nov. within the order Ktedonobacterales isolated from Tengu-no-mugimeshi.</title>
        <authorList>
            <person name="Wang C.M."/>
            <person name="Zheng Y."/>
            <person name="Sakai Y."/>
            <person name="Toyoda A."/>
            <person name="Minakuchi Y."/>
            <person name="Abe K."/>
            <person name="Yokota A."/>
            <person name="Yabe S."/>
        </authorList>
    </citation>
    <scope>NUCLEOTIDE SEQUENCE [LARGE SCALE GENOMIC DNA]</scope>
    <source>
        <strain evidence="4">S-27</strain>
    </source>
</reference>
<keyword evidence="4" id="KW-1185">Reference proteome</keyword>
<keyword evidence="1" id="KW-0812">Transmembrane</keyword>
<feature type="transmembrane region" description="Helical" evidence="1">
    <location>
        <begin position="36"/>
        <end position="60"/>
    </location>
</feature>
<comment type="caution">
    <text evidence="3">The sequence shown here is derived from an EMBL/GenBank/DDBJ whole genome shotgun (WGS) entry which is preliminary data.</text>
</comment>
<dbReference type="Pfam" id="PF01464">
    <property type="entry name" value="SLT"/>
    <property type="match status" value="1"/>
</dbReference>
<keyword evidence="1" id="KW-1133">Transmembrane helix</keyword>
<evidence type="ECO:0000313" key="4">
    <source>
        <dbReference type="Proteomes" id="UP000287224"/>
    </source>
</evidence>
<dbReference type="AlphaFoldDB" id="A0A401ZFE8"/>
<dbReference type="SUPFAM" id="SSF53955">
    <property type="entry name" value="Lysozyme-like"/>
    <property type="match status" value="1"/>
</dbReference>
<dbReference type="PANTHER" id="PTHR37423">
    <property type="entry name" value="SOLUBLE LYTIC MUREIN TRANSGLYCOSYLASE-RELATED"/>
    <property type="match status" value="1"/>
</dbReference>
<gene>
    <name evidence="3" type="ORF">KDAU_29390</name>
</gene>
<accession>A0A401ZFE8</accession>
<keyword evidence="1" id="KW-0472">Membrane</keyword>
<evidence type="ECO:0000313" key="3">
    <source>
        <dbReference type="EMBL" id="GCE05610.1"/>
    </source>
</evidence>
<dbReference type="Proteomes" id="UP000287224">
    <property type="component" value="Unassembled WGS sequence"/>
</dbReference>
<evidence type="ECO:0000256" key="1">
    <source>
        <dbReference type="SAM" id="Phobius"/>
    </source>
</evidence>
<dbReference type="EMBL" id="BIFQ01000001">
    <property type="protein sequence ID" value="GCE05610.1"/>
    <property type="molecule type" value="Genomic_DNA"/>
</dbReference>
<dbReference type="Gene3D" id="1.10.530.10">
    <property type="match status" value="1"/>
</dbReference>
<evidence type="ECO:0000259" key="2">
    <source>
        <dbReference type="Pfam" id="PF01464"/>
    </source>
</evidence>
<dbReference type="RefSeq" id="WP_126596643.1">
    <property type="nucleotide sequence ID" value="NZ_BIFQ01000001.1"/>
</dbReference>
<dbReference type="OrthoDB" id="9815002at2"/>
<feature type="domain" description="Transglycosylase SLT" evidence="2">
    <location>
        <begin position="89"/>
        <end position="183"/>
    </location>
</feature>
<organism evidence="3 4">
    <name type="scientific">Dictyobacter aurantiacus</name>
    <dbReference type="NCBI Taxonomy" id="1936993"/>
    <lineage>
        <taxon>Bacteria</taxon>
        <taxon>Bacillati</taxon>
        <taxon>Chloroflexota</taxon>
        <taxon>Ktedonobacteria</taxon>
        <taxon>Ktedonobacterales</taxon>
        <taxon>Dictyobacteraceae</taxon>
        <taxon>Dictyobacter</taxon>
    </lineage>
</organism>
<feature type="transmembrane region" description="Helical" evidence="1">
    <location>
        <begin position="6"/>
        <end position="24"/>
    </location>
</feature>
<sequence>MMSLLRDWGLYAVVILVAALAVLVTNRPGNPRVCRILARNVFLLSLLLCFYHLFAMTFLVKVPALADPSGAALIHHPSSAGSINYVSLARQDALAAGIDPDLFVRQINQESGFQPGAVSPAGAVGIAQFMPATAAGLGINPHDPVQSLQAAAQLMASYIHQYGSESAALAAYNAGPVALKHARVQCGAQWQSCLPAETQHYIAVIVG</sequence>